<dbReference type="InterPro" id="IPR036390">
    <property type="entry name" value="WH_DNA-bd_sf"/>
</dbReference>
<sequence length="292" mass="33797">MELRELQYFVTIVENASFTIAAEMLHITQPTLSATIKKLEDRISLRLLDRGARDIRLTNEGTIVYQEAKKLLNHYDHVLEEVERLRVQGPPEIAVGMIESAKYWLPDVLAAFKQQHPDVHLKIYDILSMHNVEKSLMNFDIHLAVTNQYLDHPEIQADPIYEEDLVALIPHTFDVPNDDHVTIHDLKDTPFIVCKEGYQTRADILNAFRKAGIKPDLQFEIERFETACSLVEKGLGMTVVPKNYVTYTDEQHFFIKPIKHSHLSRMVYVATNSNRYLPPIVQELIAQVKRHF</sequence>
<dbReference type="Pfam" id="PF03466">
    <property type="entry name" value="LysR_substrate"/>
    <property type="match status" value="1"/>
</dbReference>
<gene>
    <name evidence="6" type="ORF">GCM10008983_14820</name>
</gene>
<proteinExistence type="inferred from homology"/>
<keyword evidence="7" id="KW-1185">Reference proteome</keyword>
<dbReference type="SUPFAM" id="SSF53850">
    <property type="entry name" value="Periplasmic binding protein-like II"/>
    <property type="match status" value="1"/>
</dbReference>
<dbReference type="PRINTS" id="PR00039">
    <property type="entry name" value="HTHLYSR"/>
</dbReference>
<evidence type="ECO:0000256" key="4">
    <source>
        <dbReference type="ARBA" id="ARBA00023163"/>
    </source>
</evidence>
<dbReference type="Pfam" id="PF00126">
    <property type="entry name" value="HTH_1"/>
    <property type="match status" value="1"/>
</dbReference>
<keyword evidence="3" id="KW-0238">DNA-binding</keyword>
<dbReference type="Gene3D" id="1.10.10.10">
    <property type="entry name" value="Winged helix-like DNA-binding domain superfamily/Winged helix DNA-binding domain"/>
    <property type="match status" value="1"/>
</dbReference>
<reference evidence="7" key="1">
    <citation type="journal article" date="2019" name="Int. J. Syst. Evol. Microbiol.">
        <title>The Global Catalogue of Microorganisms (GCM) 10K type strain sequencing project: providing services to taxonomists for standard genome sequencing and annotation.</title>
        <authorList>
            <consortium name="The Broad Institute Genomics Platform"/>
            <consortium name="The Broad Institute Genome Sequencing Center for Infectious Disease"/>
            <person name="Wu L."/>
            <person name="Ma J."/>
        </authorList>
    </citation>
    <scope>NUCLEOTIDE SEQUENCE [LARGE SCALE GENOMIC DNA]</scope>
    <source>
        <strain evidence="7">JCM 12149</strain>
    </source>
</reference>
<feature type="domain" description="HTH lysR-type" evidence="5">
    <location>
        <begin position="1"/>
        <end position="58"/>
    </location>
</feature>
<dbReference type="RefSeq" id="WP_343752151.1">
    <property type="nucleotide sequence ID" value="NZ_BAAADM010000038.1"/>
</dbReference>
<evidence type="ECO:0000256" key="3">
    <source>
        <dbReference type="ARBA" id="ARBA00023125"/>
    </source>
</evidence>
<dbReference type="InterPro" id="IPR036388">
    <property type="entry name" value="WH-like_DNA-bd_sf"/>
</dbReference>
<dbReference type="InterPro" id="IPR000847">
    <property type="entry name" value="LysR_HTH_N"/>
</dbReference>
<dbReference type="PROSITE" id="PS50931">
    <property type="entry name" value="HTH_LYSR"/>
    <property type="match status" value="1"/>
</dbReference>
<name>A0ABP3J2K5_9BACI</name>
<dbReference type="PANTHER" id="PTHR30419">
    <property type="entry name" value="HTH-TYPE TRANSCRIPTIONAL REGULATOR YBHD"/>
    <property type="match status" value="1"/>
</dbReference>
<organism evidence="6 7">
    <name type="scientific">Lentibacillus halophilus</name>
    <dbReference type="NCBI Taxonomy" id="295065"/>
    <lineage>
        <taxon>Bacteria</taxon>
        <taxon>Bacillati</taxon>
        <taxon>Bacillota</taxon>
        <taxon>Bacilli</taxon>
        <taxon>Bacillales</taxon>
        <taxon>Bacillaceae</taxon>
        <taxon>Lentibacillus</taxon>
    </lineage>
</organism>
<accession>A0ABP3J2K5</accession>
<evidence type="ECO:0000259" key="5">
    <source>
        <dbReference type="PROSITE" id="PS50931"/>
    </source>
</evidence>
<evidence type="ECO:0000313" key="7">
    <source>
        <dbReference type="Proteomes" id="UP001501459"/>
    </source>
</evidence>
<dbReference type="PANTHER" id="PTHR30419:SF8">
    <property type="entry name" value="NITROGEN ASSIMILATION TRANSCRIPTIONAL ACTIVATOR-RELATED"/>
    <property type="match status" value="1"/>
</dbReference>
<comment type="similarity">
    <text evidence="1">Belongs to the LysR transcriptional regulatory family.</text>
</comment>
<dbReference type="Proteomes" id="UP001501459">
    <property type="component" value="Unassembled WGS sequence"/>
</dbReference>
<dbReference type="EMBL" id="BAAADM010000038">
    <property type="protein sequence ID" value="GAA0438965.1"/>
    <property type="molecule type" value="Genomic_DNA"/>
</dbReference>
<keyword evidence="2" id="KW-0805">Transcription regulation</keyword>
<evidence type="ECO:0000256" key="2">
    <source>
        <dbReference type="ARBA" id="ARBA00023015"/>
    </source>
</evidence>
<protein>
    <submittedName>
        <fullName evidence="6">LysR family transcriptional regulator</fullName>
    </submittedName>
</protein>
<evidence type="ECO:0000313" key="6">
    <source>
        <dbReference type="EMBL" id="GAA0438965.1"/>
    </source>
</evidence>
<dbReference type="InterPro" id="IPR005119">
    <property type="entry name" value="LysR_subst-bd"/>
</dbReference>
<keyword evidence="4" id="KW-0804">Transcription</keyword>
<comment type="caution">
    <text evidence="6">The sequence shown here is derived from an EMBL/GenBank/DDBJ whole genome shotgun (WGS) entry which is preliminary data.</text>
</comment>
<dbReference type="CDD" id="cd05466">
    <property type="entry name" value="PBP2_LTTR_substrate"/>
    <property type="match status" value="1"/>
</dbReference>
<dbReference type="SUPFAM" id="SSF46785">
    <property type="entry name" value="Winged helix' DNA-binding domain"/>
    <property type="match status" value="1"/>
</dbReference>
<dbReference type="InterPro" id="IPR050950">
    <property type="entry name" value="HTH-type_LysR_regulators"/>
</dbReference>
<dbReference type="Gene3D" id="3.40.190.290">
    <property type="match status" value="1"/>
</dbReference>
<evidence type="ECO:0000256" key="1">
    <source>
        <dbReference type="ARBA" id="ARBA00009437"/>
    </source>
</evidence>